<organism evidence="1 2">
    <name type="scientific">Euroglyphus maynei</name>
    <name type="common">Mayne's house dust mite</name>
    <dbReference type="NCBI Taxonomy" id="6958"/>
    <lineage>
        <taxon>Eukaryota</taxon>
        <taxon>Metazoa</taxon>
        <taxon>Ecdysozoa</taxon>
        <taxon>Arthropoda</taxon>
        <taxon>Chelicerata</taxon>
        <taxon>Arachnida</taxon>
        <taxon>Acari</taxon>
        <taxon>Acariformes</taxon>
        <taxon>Sarcoptiformes</taxon>
        <taxon>Astigmata</taxon>
        <taxon>Psoroptidia</taxon>
        <taxon>Analgoidea</taxon>
        <taxon>Pyroglyphidae</taxon>
        <taxon>Pyroglyphinae</taxon>
        <taxon>Euroglyphus</taxon>
    </lineage>
</organism>
<gene>
    <name evidence="1" type="ORF">BLA29_010414</name>
</gene>
<sequence length="134" mass="15572">TTAQYKGSEKFCCFVWAQSECELDIAKRCNITFADRLEWVTGNEFDQFCKPYVTRYSYRTEKLNKCFMLDTANANSILYWAGFGTVLVFLVQADLKDYSICVSDAFHSLFQFYSTALPRFSMMITNNNAIFNKE</sequence>
<proteinExistence type="predicted"/>
<evidence type="ECO:0000313" key="1">
    <source>
        <dbReference type="EMBL" id="OTF74362.1"/>
    </source>
</evidence>
<evidence type="ECO:0000313" key="2">
    <source>
        <dbReference type="Proteomes" id="UP000194236"/>
    </source>
</evidence>
<protein>
    <submittedName>
        <fullName evidence="1">Uncharacterized protein</fullName>
    </submittedName>
</protein>
<dbReference type="Proteomes" id="UP000194236">
    <property type="component" value="Unassembled WGS sequence"/>
</dbReference>
<dbReference type="EMBL" id="MUJZ01047447">
    <property type="protein sequence ID" value="OTF74362.1"/>
    <property type="molecule type" value="Genomic_DNA"/>
</dbReference>
<reference evidence="1 2" key="1">
    <citation type="submission" date="2017-03" db="EMBL/GenBank/DDBJ databases">
        <title>Genome Survey of Euroglyphus maynei.</title>
        <authorList>
            <person name="Arlian L.G."/>
            <person name="Morgan M.S."/>
            <person name="Rider S.D."/>
        </authorList>
    </citation>
    <scope>NUCLEOTIDE SEQUENCE [LARGE SCALE GENOMIC DNA]</scope>
    <source>
        <strain evidence="1">Arlian Lab</strain>
        <tissue evidence="1">Whole body</tissue>
    </source>
</reference>
<dbReference type="AlphaFoldDB" id="A0A1Y3B0N1"/>
<comment type="caution">
    <text evidence="1">The sequence shown here is derived from an EMBL/GenBank/DDBJ whole genome shotgun (WGS) entry which is preliminary data.</text>
</comment>
<feature type="non-terminal residue" evidence="1">
    <location>
        <position position="1"/>
    </location>
</feature>
<name>A0A1Y3B0N1_EURMA</name>
<accession>A0A1Y3B0N1</accession>
<dbReference type="OrthoDB" id="6510628at2759"/>
<keyword evidence="2" id="KW-1185">Reference proteome</keyword>